<dbReference type="InterPro" id="IPR036915">
    <property type="entry name" value="Cyclin-like_sf"/>
</dbReference>
<dbReference type="Pfam" id="PF00134">
    <property type="entry name" value="Cyclin_N"/>
    <property type="match status" value="1"/>
</dbReference>
<dbReference type="AlphaFoldDB" id="A0A0L0ULN0"/>
<keyword evidence="3" id="KW-1185">Reference proteome</keyword>
<name>A0A0L0ULN0_9BASI</name>
<dbReference type="InterPro" id="IPR006671">
    <property type="entry name" value="Cyclin_N"/>
</dbReference>
<accession>A0A0L0ULN0</accession>
<feature type="non-terminal residue" evidence="2">
    <location>
        <position position="98"/>
    </location>
</feature>
<feature type="domain" description="Cyclin N-terminal" evidence="1">
    <location>
        <begin position="68"/>
        <end position="97"/>
    </location>
</feature>
<evidence type="ECO:0000313" key="3">
    <source>
        <dbReference type="Proteomes" id="UP000054564"/>
    </source>
</evidence>
<dbReference type="SUPFAM" id="SSF47954">
    <property type="entry name" value="Cyclin-like"/>
    <property type="match status" value="1"/>
</dbReference>
<comment type="caution">
    <text evidence="2">The sequence shown here is derived from an EMBL/GenBank/DDBJ whole genome shotgun (WGS) entry which is preliminary data.</text>
</comment>
<dbReference type="EMBL" id="AJIL01003855">
    <property type="protein sequence ID" value="KNE87875.1"/>
    <property type="molecule type" value="Genomic_DNA"/>
</dbReference>
<gene>
    <name evidence="2" type="ORF">PSTG_18733</name>
</gene>
<evidence type="ECO:0000259" key="1">
    <source>
        <dbReference type="Pfam" id="PF00134"/>
    </source>
</evidence>
<sequence>MLPAEEELECTQIIAAIRRDFQEELDFWDATMVAEYSEEIFKYMEELEVSIIMQSFPWHFEADHPELKQESTLPNPRYMDAQTEIEWDMRTTLIDWLL</sequence>
<evidence type="ECO:0000313" key="2">
    <source>
        <dbReference type="EMBL" id="KNE87875.1"/>
    </source>
</evidence>
<proteinExistence type="predicted"/>
<organism evidence="2 3">
    <name type="scientific">Puccinia striiformis f. sp. tritici PST-78</name>
    <dbReference type="NCBI Taxonomy" id="1165861"/>
    <lineage>
        <taxon>Eukaryota</taxon>
        <taxon>Fungi</taxon>
        <taxon>Dikarya</taxon>
        <taxon>Basidiomycota</taxon>
        <taxon>Pucciniomycotina</taxon>
        <taxon>Pucciniomycetes</taxon>
        <taxon>Pucciniales</taxon>
        <taxon>Pucciniaceae</taxon>
        <taxon>Puccinia</taxon>
    </lineage>
</organism>
<dbReference type="Proteomes" id="UP000054564">
    <property type="component" value="Unassembled WGS sequence"/>
</dbReference>
<protein>
    <recommendedName>
        <fullName evidence="1">Cyclin N-terminal domain-containing protein</fullName>
    </recommendedName>
</protein>
<dbReference type="STRING" id="1165861.A0A0L0ULN0"/>
<reference evidence="3" key="1">
    <citation type="submission" date="2014-03" db="EMBL/GenBank/DDBJ databases">
        <title>The Genome Sequence of Puccinia striiformis f. sp. tritici PST-78.</title>
        <authorList>
            <consortium name="The Broad Institute Genome Sequencing Platform"/>
            <person name="Cuomo C."/>
            <person name="Hulbert S."/>
            <person name="Chen X."/>
            <person name="Walker B."/>
            <person name="Young S.K."/>
            <person name="Zeng Q."/>
            <person name="Gargeya S."/>
            <person name="Fitzgerald M."/>
            <person name="Haas B."/>
            <person name="Abouelleil A."/>
            <person name="Alvarado L."/>
            <person name="Arachchi H.M."/>
            <person name="Berlin A.M."/>
            <person name="Chapman S.B."/>
            <person name="Goldberg J."/>
            <person name="Griggs A."/>
            <person name="Gujja S."/>
            <person name="Hansen M."/>
            <person name="Howarth C."/>
            <person name="Imamovic A."/>
            <person name="Larimer J."/>
            <person name="McCowan C."/>
            <person name="Montmayeur A."/>
            <person name="Murphy C."/>
            <person name="Neiman D."/>
            <person name="Pearson M."/>
            <person name="Priest M."/>
            <person name="Roberts A."/>
            <person name="Saif S."/>
            <person name="Shea T."/>
            <person name="Sisk P."/>
            <person name="Sykes S."/>
            <person name="Wortman J."/>
            <person name="Nusbaum C."/>
            <person name="Birren B."/>
        </authorList>
    </citation>
    <scope>NUCLEOTIDE SEQUENCE [LARGE SCALE GENOMIC DNA]</scope>
    <source>
        <strain evidence="3">race PST-78</strain>
    </source>
</reference>